<gene>
    <name evidence="1" type="ORF">OPT61_g3507</name>
</gene>
<dbReference type="Proteomes" id="UP001153331">
    <property type="component" value="Unassembled WGS sequence"/>
</dbReference>
<evidence type="ECO:0000313" key="2">
    <source>
        <dbReference type="Proteomes" id="UP001153331"/>
    </source>
</evidence>
<organism evidence="1 2">
    <name type="scientific">Boeremia exigua</name>
    <dbReference type="NCBI Taxonomy" id="749465"/>
    <lineage>
        <taxon>Eukaryota</taxon>
        <taxon>Fungi</taxon>
        <taxon>Dikarya</taxon>
        <taxon>Ascomycota</taxon>
        <taxon>Pezizomycotina</taxon>
        <taxon>Dothideomycetes</taxon>
        <taxon>Pleosporomycetidae</taxon>
        <taxon>Pleosporales</taxon>
        <taxon>Pleosporineae</taxon>
        <taxon>Didymellaceae</taxon>
        <taxon>Boeremia</taxon>
    </lineage>
</organism>
<comment type="caution">
    <text evidence="1">The sequence shown here is derived from an EMBL/GenBank/DDBJ whole genome shotgun (WGS) entry which is preliminary data.</text>
</comment>
<dbReference type="EMBL" id="JAPHNI010000181">
    <property type="protein sequence ID" value="KAJ8114667.1"/>
    <property type="molecule type" value="Genomic_DNA"/>
</dbReference>
<name>A0ACC2IHQ1_9PLEO</name>
<reference evidence="1" key="1">
    <citation type="submission" date="2022-11" db="EMBL/GenBank/DDBJ databases">
        <title>Genome Sequence of Boeremia exigua.</title>
        <authorList>
            <person name="Buettner E."/>
        </authorList>
    </citation>
    <scope>NUCLEOTIDE SEQUENCE</scope>
    <source>
        <strain evidence="1">CU02</strain>
    </source>
</reference>
<accession>A0ACC2IHQ1</accession>
<keyword evidence="2" id="KW-1185">Reference proteome</keyword>
<protein>
    <submittedName>
        <fullName evidence="1">Uncharacterized protein</fullName>
    </submittedName>
</protein>
<evidence type="ECO:0000313" key="1">
    <source>
        <dbReference type="EMBL" id="KAJ8114667.1"/>
    </source>
</evidence>
<proteinExistence type="predicted"/>
<sequence>MSDDQPTVTVAVDTDLDSTYDETDAQSYATSLSSSVEKYKWENGRRYHSYREGAYNFPNDEKEQDRLDMSHHMCLLLLDDKLHLAELPEDKAIRILDIGTGTGIWAMDMGDKYPNATVIGNELSPIQPRWVPPNVSFEIDDVESPWPPREPFDFIHIRYMLGSIQDWPKLLRQAYDNLAPGGWIELQDFNTLAYSEDGSATADNKVIEFCHVFTAACDKIGRHGSPGQHLKGWVEDAGFTNVHHDVRKVPIGPWAKDKKMKQIGGIFRVNLEELLEAALLGLLVRVENWKPEEVQVFIAQVKQALKDRSVHLMEEFHVVWAQKPEAS</sequence>